<feature type="non-terminal residue" evidence="1">
    <location>
        <position position="1"/>
    </location>
</feature>
<evidence type="ECO:0000313" key="2">
    <source>
        <dbReference type="Proteomes" id="UP000663844"/>
    </source>
</evidence>
<sequence length="36" mass="3902">NHNIPGVLIPGSQYKTIAHKILKNDGKSGIGIKQFN</sequence>
<name>A0A820QIS6_9BILA</name>
<proteinExistence type="predicted"/>
<accession>A0A820QIS6</accession>
<dbReference type="AlphaFoldDB" id="A0A820QIS6"/>
<dbReference type="EMBL" id="CAJOAZ010029401">
    <property type="protein sequence ID" value="CAF4424894.1"/>
    <property type="molecule type" value="Genomic_DNA"/>
</dbReference>
<dbReference type="Proteomes" id="UP000663844">
    <property type="component" value="Unassembled WGS sequence"/>
</dbReference>
<comment type="caution">
    <text evidence="1">The sequence shown here is derived from an EMBL/GenBank/DDBJ whole genome shotgun (WGS) entry which is preliminary data.</text>
</comment>
<reference evidence="1" key="1">
    <citation type="submission" date="2021-02" db="EMBL/GenBank/DDBJ databases">
        <authorList>
            <person name="Nowell W R."/>
        </authorList>
    </citation>
    <scope>NUCLEOTIDE SEQUENCE</scope>
</reference>
<protein>
    <submittedName>
        <fullName evidence="1">Uncharacterized protein</fullName>
    </submittedName>
</protein>
<evidence type="ECO:0000313" key="1">
    <source>
        <dbReference type="EMBL" id="CAF4424894.1"/>
    </source>
</evidence>
<gene>
    <name evidence="1" type="ORF">OXD698_LOCUS52869</name>
</gene>
<organism evidence="1 2">
    <name type="scientific">Adineta steineri</name>
    <dbReference type="NCBI Taxonomy" id="433720"/>
    <lineage>
        <taxon>Eukaryota</taxon>
        <taxon>Metazoa</taxon>
        <taxon>Spiralia</taxon>
        <taxon>Gnathifera</taxon>
        <taxon>Rotifera</taxon>
        <taxon>Eurotatoria</taxon>
        <taxon>Bdelloidea</taxon>
        <taxon>Adinetida</taxon>
        <taxon>Adinetidae</taxon>
        <taxon>Adineta</taxon>
    </lineage>
</organism>